<dbReference type="NCBIfam" id="NF008845">
    <property type="entry name" value="PRK11883.1-5"/>
    <property type="match status" value="1"/>
</dbReference>
<dbReference type="NCBIfam" id="TIGR00562">
    <property type="entry name" value="proto_IX_ox"/>
    <property type="match status" value="1"/>
</dbReference>
<dbReference type="Pfam" id="PF01593">
    <property type="entry name" value="Amino_oxidase"/>
    <property type="match status" value="1"/>
</dbReference>
<evidence type="ECO:0000256" key="9">
    <source>
        <dbReference type="ARBA" id="ARBA00023002"/>
    </source>
</evidence>
<protein>
    <recommendedName>
        <fullName evidence="6 11">Coproporphyrinogen III oxidase</fullName>
        <ecNumber evidence="5 11">1.3.3.15</ecNumber>
    </recommendedName>
</protein>
<organism evidence="13 14">
    <name type="scientific">Viridibacillus soli</name>
    <dbReference type="NCBI Taxonomy" id="2798301"/>
    <lineage>
        <taxon>Bacteria</taxon>
        <taxon>Bacillati</taxon>
        <taxon>Bacillota</taxon>
        <taxon>Bacilli</taxon>
        <taxon>Bacillales</taxon>
        <taxon>Caryophanaceae</taxon>
        <taxon>Viridibacillus</taxon>
    </lineage>
</organism>
<evidence type="ECO:0000313" key="13">
    <source>
        <dbReference type="EMBL" id="MBK3495967.1"/>
    </source>
</evidence>
<evidence type="ECO:0000256" key="11">
    <source>
        <dbReference type="RuleBase" id="RU364052"/>
    </source>
</evidence>
<feature type="domain" description="Amine oxidase" evidence="12">
    <location>
        <begin position="18"/>
        <end position="469"/>
    </location>
</feature>
<dbReference type="EC" id="1.3.3.15" evidence="5 11"/>
<dbReference type="InterPro" id="IPR004572">
    <property type="entry name" value="Protoporphyrinogen_oxidase"/>
</dbReference>
<dbReference type="Gene3D" id="1.10.3110.10">
    <property type="entry name" value="protoporphyrinogen ix oxidase, domain 3"/>
    <property type="match status" value="1"/>
</dbReference>
<accession>A0ABS1H973</accession>
<comment type="function">
    <text evidence="11">Involved in coproporphyrin-dependent heme b biosynthesis. Catalyzes the oxidation of coproporphyrinogen III to coproporphyrin III.</text>
</comment>
<comment type="pathway">
    <text evidence="3 11">Porphyrin-containing compound metabolism; protoheme biosynthesis.</text>
</comment>
<dbReference type="GO" id="GO:0004729">
    <property type="term" value="F:oxygen-dependent protoporphyrinogen oxidase activity"/>
    <property type="evidence" value="ECO:0007669"/>
    <property type="project" value="UniProtKB-EC"/>
</dbReference>
<keyword evidence="9 11" id="KW-0560">Oxidoreductase</keyword>
<dbReference type="PANTHER" id="PTHR42923">
    <property type="entry name" value="PROTOPORPHYRINOGEN OXIDASE"/>
    <property type="match status" value="1"/>
</dbReference>
<reference evidence="13 14" key="1">
    <citation type="submission" date="2020-12" db="EMBL/GenBank/DDBJ databases">
        <title>YIM B01967 draft genome.</title>
        <authorList>
            <person name="Yan X."/>
        </authorList>
    </citation>
    <scope>NUCLEOTIDE SEQUENCE [LARGE SCALE GENOMIC DNA]</scope>
    <source>
        <strain evidence="13 14">YIM B01967</strain>
    </source>
</reference>
<keyword evidence="14" id="KW-1185">Reference proteome</keyword>
<dbReference type="InterPro" id="IPR050464">
    <property type="entry name" value="Zeta_carotene_desat/Oxidored"/>
</dbReference>
<keyword evidence="8 11" id="KW-0274">FAD</keyword>
<evidence type="ECO:0000259" key="12">
    <source>
        <dbReference type="Pfam" id="PF01593"/>
    </source>
</evidence>
<evidence type="ECO:0000256" key="8">
    <source>
        <dbReference type="ARBA" id="ARBA00022827"/>
    </source>
</evidence>
<sequence length="474" mass="52659">MIDVTEQKQRVAVIGGGITGLTAAFYLQQEAKEKKLPLEIVLIESSHRIGGKIQTVRKENFIVERGPDSYIDNNNSMAKLVKDLGIEDQLIRNEAGQTFITANEKLYPVPAGSVLGIPTQLSSFLTSEIVSWSGKIRALCDLWIPRSRVREEDQPLGKFIRRRFGKETVENIIEPLLSGVVAGDIDQLSLQSTFPKFMKMEKEYRSLITGMKNTPTDLIIKESVGNKNRPFRTFKNGLETLIEALEARLVDTTILKSVKVESIAKTAHQVTLSLNNKSSIAADAVIIATPHLITQKMFAKQQLLQSLQQIPLTTVATVTMAFPIHAIDENFTGTELVVARNSDFSITACSWTHRKWPLAAPEGYALLKSYVGRSGDEAIVDLSDSEIEKVVLQDLNRVTPVEGNPIFTVVSRWKEAMPQYTVGHARRLEAAKQELNEHYPTLKLIGSSYEGTSLPDCVDQARNAAAEILINLFE</sequence>
<comment type="similarity">
    <text evidence="4 11">Belongs to the protoporphyrinogen/coproporphyrinogen oxidase family. Coproporphyrinogen III oxidase subfamily.</text>
</comment>
<dbReference type="Gene3D" id="3.50.50.60">
    <property type="entry name" value="FAD/NAD(P)-binding domain"/>
    <property type="match status" value="1"/>
</dbReference>
<evidence type="ECO:0000256" key="5">
    <source>
        <dbReference type="ARBA" id="ARBA00012402"/>
    </source>
</evidence>
<evidence type="ECO:0000256" key="6">
    <source>
        <dbReference type="ARBA" id="ARBA00019046"/>
    </source>
</evidence>
<evidence type="ECO:0000313" key="14">
    <source>
        <dbReference type="Proteomes" id="UP000618943"/>
    </source>
</evidence>
<dbReference type="RefSeq" id="WP_200749525.1">
    <property type="nucleotide sequence ID" value="NZ_JAEOAH010000022.1"/>
</dbReference>
<evidence type="ECO:0000256" key="2">
    <source>
        <dbReference type="ARBA" id="ARBA00001974"/>
    </source>
</evidence>
<keyword evidence="11" id="KW-0963">Cytoplasm</keyword>
<keyword evidence="10 11" id="KW-0350">Heme biosynthesis</keyword>
<comment type="catalytic activity">
    <reaction evidence="1">
        <text>coproporphyrinogen III + 3 O2 = coproporphyrin III + 3 H2O2</text>
        <dbReference type="Rhea" id="RHEA:43436"/>
        <dbReference type="ChEBI" id="CHEBI:15379"/>
        <dbReference type="ChEBI" id="CHEBI:16240"/>
        <dbReference type="ChEBI" id="CHEBI:57309"/>
        <dbReference type="ChEBI" id="CHEBI:131725"/>
        <dbReference type="EC" id="1.3.3.15"/>
    </reaction>
    <physiologicalReaction direction="left-to-right" evidence="1">
        <dbReference type="Rhea" id="RHEA:43437"/>
    </physiologicalReaction>
</comment>
<dbReference type="EMBL" id="JAEOAH010000022">
    <property type="protein sequence ID" value="MBK3495967.1"/>
    <property type="molecule type" value="Genomic_DNA"/>
</dbReference>
<name>A0ABS1H973_9BACL</name>
<proteinExistence type="inferred from homology"/>
<dbReference type="InterPro" id="IPR036188">
    <property type="entry name" value="FAD/NAD-bd_sf"/>
</dbReference>
<comment type="caution">
    <text evidence="13">The sequence shown here is derived from an EMBL/GenBank/DDBJ whole genome shotgun (WGS) entry which is preliminary data.</text>
</comment>
<dbReference type="SUPFAM" id="SSF54373">
    <property type="entry name" value="FAD-linked reductases, C-terminal domain"/>
    <property type="match status" value="1"/>
</dbReference>
<dbReference type="SUPFAM" id="SSF51905">
    <property type="entry name" value="FAD/NAD(P)-binding domain"/>
    <property type="match status" value="1"/>
</dbReference>
<evidence type="ECO:0000256" key="10">
    <source>
        <dbReference type="ARBA" id="ARBA00023133"/>
    </source>
</evidence>
<comment type="subcellular location">
    <subcellularLocation>
        <location evidence="11">Cytoplasm</location>
    </subcellularLocation>
</comment>
<evidence type="ECO:0000256" key="1">
    <source>
        <dbReference type="ARBA" id="ARBA00001755"/>
    </source>
</evidence>
<dbReference type="PANTHER" id="PTHR42923:SF3">
    <property type="entry name" value="PROTOPORPHYRINOGEN OXIDASE"/>
    <property type="match status" value="1"/>
</dbReference>
<evidence type="ECO:0000256" key="4">
    <source>
        <dbReference type="ARBA" id="ARBA00008310"/>
    </source>
</evidence>
<gene>
    <name evidence="13" type="primary">hemY</name>
    <name evidence="13" type="ORF">JFL43_14070</name>
</gene>
<dbReference type="Gene3D" id="3.90.660.20">
    <property type="entry name" value="Protoporphyrinogen oxidase, mitochondrial, domain 2"/>
    <property type="match status" value="1"/>
</dbReference>
<keyword evidence="7 11" id="KW-0285">Flavoprotein</keyword>
<dbReference type="InterPro" id="IPR002937">
    <property type="entry name" value="Amino_oxidase"/>
</dbReference>
<evidence type="ECO:0000256" key="7">
    <source>
        <dbReference type="ARBA" id="ARBA00022630"/>
    </source>
</evidence>
<evidence type="ECO:0000256" key="3">
    <source>
        <dbReference type="ARBA" id="ARBA00004744"/>
    </source>
</evidence>
<comment type="cofactor">
    <cofactor evidence="2 11">
        <name>FAD</name>
        <dbReference type="ChEBI" id="CHEBI:57692"/>
    </cofactor>
</comment>
<dbReference type="Proteomes" id="UP000618943">
    <property type="component" value="Unassembled WGS sequence"/>
</dbReference>